<feature type="domain" description="Protein kinase" evidence="20">
    <location>
        <begin position="644"/>
        <end position="940"/>
    </location>
</feature>
<dbReference type="GO" id="GO:0005886">
    <property type="term" value="C:plasma membrane"/>
    <property type="evidence" value="ECO:0007669"/>
    <property type="project" value="UniProtKB-SubCell"/>
</dbReference>
<evidence type="ECO:0000256" key="1">
    <source>
        <dbReference type="ARBA" id="ARBA00004162"/>
    </source>
</evidence>
<dbReference type="PANTHER" id="PTHR27003">
    <property type="entry name" value="OS07G0166700 PROTEIN"/>
    <property type="match status" value="1"/>
</dbReference>
<evidence type="ECO:0000256" key="8">
    <source>
        <dbReference type="ARBA" id="ARBA00022692"/>
    </source>
</evidence>
<dbReference type="GO" id="GO:0004674">
    <property type="term" value="F:protein serine/threonine kinase activity"/>
    <property type="evidence" value="ECO:0007669"/>
    <property type="project" value="UniProtKB-KW"/>
</dbReference>
<evidence type="ECO:0000256" key="6">
    <source>
        <dbReference type="ARBA" id="ARBA00022614"/>
    </source>
</evidence>
<dbReference type="EC" id="2.7.11.1" evidence="2"/>
<protein>
    <recommendedName>
        <fullName evidence="2">non-specific serine/threonine protein kinase</fullName>
        <ecNumber evidence="2">2.7.11.1</ecNumber>
    </recommendedName>
</protein>
<keyword evidence="10" id="KW-0677">Repeat</keyword>
<evidence type="ECO:0000256" key="10">
    <source>
        <dbReference type="ARBA" id="ARBA00022737"/>
    </source>
</evidence>
<keyword evidence="17" id="KW-0325">Glycoprotein</keyword>
<evidence type="ECO:0000256" key="5">
    <source>
        <dbReference type="ARBA" id="ARBA00022553"/>
    </source>
</evidence>
<feature type="domain" description="Protein kinase" evidence="20">
    <location>
        <begin position="964"/>
        <end position="1246"/>
    </location>
</feature>
<keyword evidence="8" id="KW-0812">Transmembrane</keyword>
<comment type="catalytic activity">
    <reaction evidence="19">
        <text>L-seryl-[protein] + ATP = O-phospho-L-seryl-[protein] + ADP + H(+)</text>
        <dbReference type="Rhea" id="RHEA:17989"/>
        <dbReference type="Rhea" id="RHEA-COMP:9863"/>
        <dbReference type="Rhea" id="RHEA-COMP:11604"/>
        <dbReference type="ChEBI" id="CHEBI:15378"/>
        <dbReference type="ChEBI" id="CHEBI:29999"/>
        <dbReference type="ChEBI" id="CHEBI:30616"/>
        <dbReference type="ChEBI" id="CHEBI:83421"/>
        <dbReference type="ChEBI" id="CHEBI:456216"/>
        <dbReference type="EC" id="2.7.11.1"/>
    </reaction>
</comment>
<evidence type="ECO:0000256" key="19">
    <source>
        <dbReference type="ARBA" id="ARBA00048679"/>
    </source>
</evidence>
<dbReference type="FunFam" id="1.10.510.10:FF:000358">
    <property type="entry name" value="Putative leucine-rich repeat receptor-like serine/threonine-protein kinase"/>
    <property type="match status" value="1"/>
</dbReference>
<evidence type="ECO:0000256" key="2">
    <source>
        <dbReference type="ARBA" id="ARBA00012513"/>
    </source>
</evidence>
<keyword evidence="3" id="KW-1003">Cell membrane</keyword>
<reference evidence="21 22" key="1">
    <citation type="submission" date="2024-04" db="EMBL/GenBank/DDBJ databases">
        <title>The reference genome of an endangered Asteraceae, Deinandra increscens subsp. villosa, native to the Central Coast of California.</title>
        <authorList>
            <person name="Guilliams M."/>
            <person name="Hasenstab-Lehman K."/>
            <person name="Meyer R."/>
            <person name="Mcevoy S."/>
        </authorList>
    </citation>
    <scope>NUCLEOTIDE SEQUENCE [LARGE SCALE GENOMIC DNA]</scope>
    <source>
        <tissue evidence="21">Leaf</tissue>
    </source>
</reference>
<dbReference type="Gene3D" id="1.10.510.10">
    <property type="entry name" value="Transferase(Phosphotransferase) domain 1"/>
    <property type="match status" value="4"/>
</dbReference>
<name>A0AAP0GIL8_9ASTR</name>
<dbReference type="InterPro" id="IPR001245">
    <property type="entry name" value="Ser-Thr/Tyr_kinase_cat_dom"/>
</dbReference>
<evidence type="ECO:0000256" key="15">
    <source>
        <dbReference type="ARBA" id="ARBA00023136"/>
    </source>
</evidence>
<evidence type="ECO:0000256" key="14">
    <source>
        <dbReference type="ARBA" id="ARBA00022989"/>
    </source>
</evidence>
<gene>
    <name evidence="21" type="ORF">SSX86_031546</name>
</gene>
<evidence type="ECO:0000256" key="17">
    <source>
        <dbReference type="ARBA" id="ARBA00023180"/>
    </source>
</evidence>
<evidence type="ECO:0000256" key="3">
    <source>
        <dbReference type="ARBA" id="ARBA00022475"/>
    </source>
</evidence>
<dbReference type="InterPro" id="IPR011009">
    <property type="entry name" value="Kinase-like_dom_sf"/>
</dbReference>
<dbReference type="InterPro" id="IPR045272">
    <property type="entry name" value="ANXUR1/2-like"/>
</dbReference>
<dbReference type="InterPro" id="IPR008271">
    <property type="entry name" value="Ser/Thr_kinase_AS"/>
</dbReference>
<dbReference type="Pfam" id="PF14299">
    <property type="entry name" value="PP2"/>
    <property type="match status" value="2"/>
</dbReference>
<comment type="caution">
    <text evidence="21">The sequence shown here is derived from an EMBL/GenBank/DDBJ whole genome shotgun (WGS) entry which is preliminary data.</text>
</comment>
<keyword evidence="11" id="KW-0547">Nucleotide-binding</keyword>
<keyword evidence="15" id="KW-0472">Membrane</keyword>
<organism evidence="21 22">
    <name type="scientific">Deinandra increscens subsp. villosa</name>
    <dbReference type="NCBI Taxonomy" id="3103831"/>
    <lineage>
        <taxon>Eukaryota</taxon>
        <taxon>Viridiplantae</taxon>
        <taxon>Streptophyta</taxon>
        <taxon>Embryophyta</taxon>
        <taxon>Tracheophyta</taxon>
        <taxon>Spermatophyta</taxon>
        <taxon>Magnoliopsida</taxon>
        <taxon>eudicotyledons</taxon>
        <taxon>Gunneridae</taxon>
        <taxon>Pentapetalae</taxon>
        <taxon>asterids</taxon>
        <taxon>campanulids</taxon>
        <taxon>Asterales</taxon>
        <taxon>Asteraceae</taxon>
        <taxon>Asteroideae</taxon>
        <taxon>Heliantheae alliance</taxon>
        <taxon>Madieae</taxon>
        <taxon>Madiinae</taxon>
        <taxon>Deinandra</taxon>
    </lineage>
</organism>
<feature type="domain" description="Protein kinase" evidence="20">
    <location>
        <begin position="306"/>
        <end position="620"/>
    </location>
</feature>
<dbReference type="GO" id="GO:0004714">
    <property type="term" value="F:transmembrane receptor protein tyrosine kinase activity"/>
    <property type="evidence" value="ECO:0007669"/>
    <property type="project" value="InterPro"/>
</dbReference>
<evidence type="ECO:0000256" key="16">
    <source>
        <dbReference type="ARBA" id="ARBA00023170"/>
    </source>
</evidence>
<keyword evidence="6" id="KW-0433">Leucine-rich repeat</keyword>
<dbReference type="Pfam" id="PF00069">
    <property type="entry name" value="Pkinase"/>
    <property type="match status" value="1"/>
</dbReference>
<keyword evidence="5" id="KW-0597">Phosphoprotein</keyword>
<keyword evidence="16" id="KW-0675">Receptor</keyword>
<keyword evidence="12" id="KW-0418">Kinase</keyword>
<keyword evidence="14" id="KW-1133">Transmembrane helix</keyword>
<evidence type="ECO:0000256" key="7">
    <source>
        <dbReference type="ARBA" id="ARBA00022679"/>
    </source>
</evidence>
<dbReference type="InterPro" id="IPR025886">
    <property type="entry name" value="PP2-like"/>
</dbReference>
<evidence type="ECO:0000313" key="21">
    <source>
        <dbReference type="EMBL" id="KAK9049484.1"/>
    </source>
</evidence>
<dbReference type="GO" id="GO:0009506">
    <property type="term" value="C:plasmodesma"/>
    <property type="evidence" value="ECO:0007669"/>
    <property type="project" value="TreeGrafter"/>
</dbReference>
<proteinExistence type="predicted"/>
<dbReference type="InterPro" id="IPR000719">
    <property type="entry name" value="Prot_kinase_dom"/>
</dbReference>
<evidence type="ECO:0000259" key="20">
    <source>
        <dbReference type="PROSITE" id="PS50011"/>
    </source>
</evidence>
<dbReference type="PANTHER" id="PTHR27003:SF471">
    <property type="entry name" value="VASCULAR ENDOTHELIAL GROWTH FACTOR RECEPTOR 2 (VEGFR2)-RELATED"/>
    <property type="match status" value="1"/>
</dbReference>
<evidence type="ECO:0000256" key="12">
    <source>
        <dbReference type="ARBA" id="ARBA00022777"/>
    </source>
</evidence>
<dbReference type="Proteomes" id="UP001408789">
    <property type="component" value="Unassembled WGS sequence"/>
</dbReference>
<keyword evidence="13" id="KW-0067">ATP-binding</keyword>
<accession>A0AAP0GIL8</accession>
<dbReference type="PROSITE" id="PS50011">
    <property type="entry name" value="PROTEIN_KINASE_DOM"/>
    <property type="match status" value="4"/>
</dbReference>
<dbReference type="PROSITE" id="PS00108">
    <property type="entry name" value="PROTEIN_KINASE_ST"/>
    <property type="match status" value="1"/>
</dbReference>
<comment type="subcellular location">
    <subcellularLocation>
        <location evidence="1">Cell membrane</location>
        <topology evidence="1">Single-pass membrane protein</topology>
    </subcellularLocation>
</comment>
<evidence type="ECO:0000256" key="4">
    <source>
        <dbReference type="ARBA" id="ARBA00022527"/>
    </source>
</evidence>
<evidence type="ECO:0000256" key="13">
    <source>
        <dbReference type="ARBA" id="ARBA00022840"/>
    </source>
</evidence>
<dbReference type="SMART" id="SM00220">
    <property type="entry name" value="S_TKc"/>
    <property type="match status" value="3"/>
</dbReference>
<dbReference type="EMBL" id="JBCNJP010006518">
    <property type="protein sequence ID" value="KAK9049484.1"/>
    <property type="molecule type" value="Genomic_DNA"/>
</dbReference>
<keyword evidence="4" id="KW-0723">Serine/threonine-protein kinase</keyword>
<keyword evidence="7" id="KW-0808">Transferase</keyword>
<evidence type="ECO:0000256" key="9">
    <source>
        <dbReference type="ARBA" id="ARBA00022729"/>
    </source>
</evidence>
<keyword evidence="22" id="KW-1185">Reference proteome</keyword>
<evidence type="ECO:0000256" key="11">
    <source>
        <dbReference type="ARBA" id="ARBA00022741"/>
    </source>
</evidence>
<sequence>MTYSLDEISSATDYFGNSSLITESALGKVYKGRLLRKGILIKFTVRRLDCTYGLGDGLRTEISMIRRLRNKNIVSVHGFCDENNEEIIIYNYRQTFHGTLDQHLSDPTLTWSKRLQICLGVAQALNHIHYDVMHCDINSSKIFLNKHWEPKIYGFELSTEYPQSWRHRLLFSRYFDNNNMTPKYDVYSFGVLLLEVLCGRRLVIINDIVDREELDKIIDPNLRKQMDTESLRHYKDLAYECLNQQPEQRPTMDLIVKELDVVSELQWSYVEMEHAIGADEGTSSNMLKMDLLMIPLNEIKLATNNFDYKYHVGSGGYGIVYKAKLDVLNIPSFSSMEGKCKDELSKINKTVAIKRILSRADEQGKQGFSTEIQLLTCCKHPNVVSLLGFSREAREMILVYEYAFKGSLSDYLGNTRDTRAVNLTWSQRLQICLDIAHGINYLHTKMEGKPRIIHRDIKSENILLDENLNAKIADFGLSKFHPVNQQASTIYTKNLAGTRVYMDPEYLTTSKYKPESDVYSFGVVLFEVLSGRVAYDSIYTDENEMGLAPVARRRFNEGTLKELIDPIIIEGDDDHTFTLNRGPNQHSFDTFSKIADQCLAETQAKRPTMEVVIKELQNAINLQGDTMVLSRFRLSDIVLATKNFAKIYCLGLDTNGMVYKAELSHFGNNSLLATEGKNNGEPSKKCFTVAIKRITGGKSQQRKQVFFEELEMRTTYKHPNIVSPLGFCDEGDEMILVYEHASNRSLEDYWKSDDNMDNFTWTHRLKMCLKIAHGLHHLHTKMGNPHGDINSANILLYKNWEVKIAFFGISNPTNQDIGMKVYKDPEYETTHRSERKSDIYSFGVVLFEIFCGRLAYDQVYIKENHKGLALIARKCFDDGTIERIIDTRLKEETDEDSFTSNRGPNRDSLDAFLRIAYMCSGEAAKRPTMETVIKELETSLNFQETLVKNLQISLKDIKSATENFSEKNCIGSGRFWKLYKGELPFVQHNANVSRCTAIVAKRWDSKFGQGDHQFRKESNILFKCRHENIIRLVGYCNDMDEKIIAYEHMSNGSLDKYLKDANLTYMKRLKICIDVASGLEFLHQGDVTLKKLLHKDIRSASILLNDDWKAKISNLELSSLDTLHKDTGDVSENANATSGYLDPQYKQGFLTEKSDMYSFGVVLFEVLCGRLAWIEDCKDHSQSLGPLAKRCHEEAKLDEMVFEGIKDQICPESLAAVADIAYQCLHDKGDERPTACQVVLQLKKSLDDQEEYELWGAQLPENYKEIIQMSKTPDIYSTAKRKYLYDTLSKGILNQEGTRWFSLGSNGAINEMISASQFSYQDHGSHQWRSVPESRFDKIAEMLDILNLNIQIKMRSRFITSGVNYGIHLVFKFCGARKVVAKRMYVNLTYKMGDETLHAYFATWRKDEWMMIELFRFLNHKESDTTDFEFLLESFCCEDSAIYVEGIEFRAIDNASFTNLLICSFVKPEENNSMEVQQNTDLMQQLQTNDIPSDTYGVEAISKLFGWRNNKNQYYMLSAKEAFSDPFNAGILNLKRSTEFRFHMVAELLSTQVFHINCNIESKILLQNKEYGCYLVFKLSEKCFELYCPVMVEDLREHDNNRPKVVYFRSPRPWNIDDVDRVPQEREDGWMEVYMWNFKPDQNNFISVYMIFTSYEGTMSGLIVRGLEFRPM</sequence>
<dbReference type="Gene3D" id="3.30.200.20">
    <property type="entry name" value="Phosphorylase Kinase, domain 1"/>
    <property type="match status" value="4"/>
</dbReference>
<comment type="catalytic activity">
    <reaction evidence="18">
        <text>L-threonyl-[protein] + ATP = O-phospho-L-threonyl-[protein] + ADP + H(+)</text>
        <dbReference type="Rhea" id="RHEA:46608"/>
        <dbReference type="Rhea" id="RHEA-COMP:11060"/>
        <dbReference type="Rhea" id="RHEA-COMP:11605"/>
        <dbReference type="ChEBI" id="CHEBI:15378"/>
        <dbReference type="ChEBI" id="CHEBI:30013"/>
        <dbReference type="ChEBI" id="CHEBI:30616"/>
        <dbReference type="ChEBI" id="CHEBI:61977"/>
        <dbReference type="ChEBI" id="CHEBI:456216"/>
        <dbReference type="EC" id="2.7.11.1"/>
    </reaction>
</comment>
<evidence type="ECO:0000313" key="22">
    <source>
        <dbReference type="Proteomes" id="UP001408789"/>
    </source>
</evidence>
<evidence type="ECO:0000256" key="18">
    <source>
        <dbReference type="ARBA" id="ARBA00047899"/>
    </source>
</evidence>
<keyword evidence="9" id="KW-0732">Signal</keyword>
<dbReference type="Pfam" id="PF07714">
    <property type="entry name" value="PK_Tyr_Ser-Thr"/>
    <property type="match status" value="3"/>
</dbReference>
<dbReference type="GO" id="GO:0005524">
    <property type="term" value="F:ATP binding"/>
    <property type="evidence" value="ECO:0007669"/>
    <property type="project" value="UniProtKB-KW"/>
</dbReference>
<feature type="domain" description="Protein kinase" evidence="20">
    <location>
        <begin position="15"/>
        <end position="262"/>
    </location>
</feature>
<dbReference type="SUPFAM" id="SSF56112">
    <property type="entry name" value="Protein kinase-like (PK-like)"/>
    <property type="match status" value="4"/>
</dbReference>